<protein>
    <submittedName>
        <fullName evidence="1">Uncharacterized protein</fullName>
    </submittedName>
</protein>
<organism evidence="1 2">
    <name type="scientific">Symbiodinium necroappetens</name>
    <dbReference type="NCBI Taxonomy" id="1628268"/>
    <lineage>
        <taxon>Eukaryota</taxon>
        <taxon>Sar</taxon>
        <taxon>Alveolata</taxon>
        <taxon>Dinophyceae</taxon>
        <taxon>Suessiales</taxon>
        <taxon>Symbiodiniaceae</taxon>
        <taxon>Symbiodinium</taxon>
    </lineage>
</organism>
<accession>A0A812V643</accession>
<gene>
    <name evidence="1" type="ORF">SNEC2469_LOCUS17203</name>
</gene>
<dbReference type="EMBL" id="CAJNJA010028364">
    <property type="protein sequence ID" value="CAE7600507.1"/>
    <property type="molecule type" value="Genomic_DNA"/>
</dbReference>
<comment type="caution">
    <text evidence="1">The sequence shown here is derived from an EMBL/GenBank/DDBJ whole genome shotgun (WGS) entry which is preliminary data.</text>
</comment>
<reference evidence="1" key="1">
    <citation type="submission" date="2021-02" db="EMBL/GenBank/DDBJ databases">
        <authorList>
            <person name="Dougan E. K."/>
            <person name="Rhodes N."/>
            <person name="Thang M."/>
            <person name="Chan C."/>
        </authorList>
    </citation>
    <scope>NUCLEOTIDE SEQUENCE</scope>
</reference>
<name>A0A812V643_9DINO</name>
<evidence type="ECO:0000313" key="1">
    <source>
        <dbReference type="EMBL" id="CAE7600507.1"/>
    </source>
</evidence>
<keyword evidence="2" id="KW-1185">Reference proteome</keyword>
<evidence type="ECO:0000313" key="2">
    <source>
        <dbReference type="Proteomes" id="UP000601435"/>
    </source>
</evidence>
<dbReference type="Proteomes" id="UP000601435">
    <property type="component" value="Unassembled WGS sequence"/>
</dbReference>
<dbReference type="OrthoDB" id="10668637at2759"/>
<sequence>MGGPSGEARFSFCPNLTGRVKISTCGSDFDTWLHVKSPIVDVNCDDCGDCAPQTELSVDVLADECYDIFVEGFQESEGDFVLSLTCSTTTTTTATTALVPCGSPVSGSTVGLPDTLGFGGGEAHWSFCPNSTGRVKISTCLSSGMMPTLFYLKGHDIDVDCAWDCHASCGHREAWVDVRAGECYDIIVEGWGFEQGDYTLSISCPIAINTTAVVCGSTVNGSSVGLPNFNGGSQGDARFVFCADHTGRVQVSTCGSDLDTTLHVQGPGVGGVCDCGDCYWLTAQPGDCYDIFVEGERLDGDYVLSVTCPAASNTTMLSCGSTVYGSTVGLPNTIGHEGGDVQYWFCPSTAGTVHISTCESNFHTWLHVQGPAVSYSCGECGHCRLSDFGDSEVTISFLPDKCYSIHVDGSDRWYPNEGDLSLTLTCTAPSASTNITNITCPVYIAGANPIPELLAFAEPMVVLPSVESVLDSLAEGLTSASGAELLVPMDHPSILSFAYLDALARLILDGLHLLLFGRRAIDFLNELRWELGFYGDGFPFLQERSCYSGSGDYEERRLSGDGFGGGPKVLPVSHYARCVELQSLPETVDGLYDNIENAVAWTSRHGKGRITFLGVPYNDRFLPMPSEWRHLLVSSFSATCGREEDNVTTITTTTTSYTVTGMPRPRSGVNVSCGSIVHGSMPDFEVSHIFCTPPHPSQIGDVLISTCGSSFDTTLAVREGLEEKWSCTYCGNCGANAELKMDWFAADTCYNIEVGGRRHATGNYSLWVSCCDEGLCNHRGTVTHKAWGPPITDSAELCGMAPASVVGRIPFAIQMLSWSESTLAALSLLELLVGAFNGSQVLIADLWGNSFNSTLSSESLLEVQAFFNAQLQLTQNNGFSCSFPDPTVFGKQVPELLILVGALCAGSDNMLLPFVREGGQVLYLSQYQRGALPGFISYIDLGSQVSGFAQPTCNFVKSWLKRRRGDADCIHDIHDGEISLEPLEIRAFQRSMLKFQNLCPIRACCIGQQCSDLTDADEDAAMCWTPLLEMGVYNVTVTFWDVKDGNLGTLRLNVSLNVAAPKSALQADRPERFESNPSTLVQAVLPELLPWYASRDGAYNAGSFSSLYDHSMSRCCDHVAVATDLAIMGRLDRDYAPTCSQNFDRSQHEAPAPIEHERPFPTTLRFVALRCYVKSTQVEADGPDGASCTLPSLPSLEPPPLALAEEEHTWIWQQKVDSYVRAAEQHVEQHVNNADPVASGPERAQWIVRQALKATGLQSRFQYRTPKGCDEDEVPDRWGQCHWAWGPRASEAGPHLLSAGFRELSGNDWNGNLRNLSVARKGDILVLPAFNLTYESDAVLDYSCDLGFVAIKRSDSSDSWVSDQFLSLGIFSAMLDMRAAGTPKLYRPGQLKHLKL</sequence>
<proteinExistence type="predicted"/>